<evidence type="ECO:0000256" key="1">
    <source>
        <dbReference type="SAM" id="SignalP"/>
    </source>
</evidence>
<feature type="signal peptide" evidence="1">
    <location>
        <begin position="1"/>
        <end position="30"/>
    </location>
</feature>
<evidence type="ECO:0008006" key="4">
    <source>
        <dbReference type="Google" id="ProtNLM"/>
    </source>
</evidence>
<feature type="chain" id="PRO_5012598619" description="Secreted protein" evidence="1">
    <location>
        <begin position="31"/>
        <end position="70"/>
    </location>
</feature>
<dbReference type="Proteomes" id="UP000193411">
    <property type="component" value="Unassembled WGS sequence"/>
</dbReference>
<protein>
    <recommendedName>
        <fullName evidence="4">Secreted protein</fullName>
    </recommendedName>
</protein>
<reference evidence="2 3" key="1">
    <citation type="submission" date="2016-07" db="EMBL/GenBank/DDBJ databases">
        <title>Pervasive Adenine N6-methylation of Active Genes in Fungi.</title>
        <authorList>
            <consortium name="DOE Joint Genome Institute"/>
            <person name="Mondo S.J."/>
            <person name="Dannebaum R.O."/>
            <person name="Kuo R.C."/>
            <person name="Labutti K."/>
            <person name="Haridas S."/>
            <person name="Kuo A."/>
            <person name="Salamov A."/>
            <person name="Ahrendt S.R."/>
            <person name="Lipzen A."/>
            <person name="Sullivan W."/>
            <person name="Andreopoulos W.B."/>
            <person name="Clum A."/>
            <person name="Lindquist E."/>
            <person name="Daum C."/>
            <person name="Ramamoorthy G.K."/>
            <person name="Gryganskyi A."/>
            <person name="Culley D."/>
            <person name="Magnuson J.K."/>
            <person name="James T.Y."/>
            <person name="O'Malley M.A."/>
            <person name="Stajich J.E."/>
            <person name="Spatafora J.W."/>
            <person name="Visel A."/>
            <person name="Grigoriev I.V."/>
        </authorList>
    </citation>
    <scope>NUCLEOTIDE SEQUENCE [LARGE SCALE GENOMIC DNA]</scope>
    <source>
        <strain evidence="2 3">PL171</strain>
    </source>
</reference>
<organism evidence="2 3">
    <name type="scientific">Catenaria anguillulae PL171</name>
    <dbReference type="NCBI Taxonomy" id="765915"/>
    <lineage>
        <taxon>Eukaryota</taxon>
        <taxon>Fungi</taxon>
        <taxon>Fungi incertae sedis</taxon>
        <taxon>Blastocladiomycota</taxon>
        <taxon>Blastocladiomycetes</taxon>
        <taxon>Blastocladiales</taxon>
        <taxon>Catenariaceae</taxon>
        <taxon>Catenaria</taxon>
    </lineage>
</organism>
<proteinExistence type="predicted"/>
<keyword evidence="3" id="KW-1185">Reference proteome</keyword>
<accession>A0A1Y2I3P9</accession>
<name>A0A1Y2I3P9_9FUNG</name>
<evidence type="ECO:0000313" key="3">
    <source>
        <dbReference type="Proteomes" id="UP000193411"/>
    </source>
</evidence>
<dbReference type="AlphaFoldDB" id="A0A1Y2I3P9"/>
<evidence type="ECO:0000313" key="2">
    <source>
        <dbReference type="EMBL" id="ORZ41477.1"/>
    </source>
</evidence>
<keyword evidence="1" id="KW-0732">Signal</keyword>
<dbReference type="EMBL" id="MCFL01000001">
    <property type="protein sequence ID" value="ORZ41477.1"/>
    <property type="molecule type" value="Genomic_DNA"/>
</dbReference>
<gene>
    <name evidence="2" type="ORF">BCR44DRAFT_43898</name>
</gene>
<comment type="caution">
    <text evidence="2">The sequence shown here is derived from an EMBL/GenBank/DDBJ whole genome shotgun (WGS) entry which is preliminary data.</text>
</comment>
<sequence>MPRPSSECWSPLLSLFLSALIATFLSRVGTYCNNVLQGKAFEQCKLCRPHAQWASGTSQELGTSESIGHN</sequence>